<reference evidence="2 3" key="1">
    <citation type="submission" date="2023-03" db="EMBL/GenBank/DDBJ databases">
        <title>WGS of Gossypium arboreum.</title>
        <authorList>
            <person name="Yu D."/>
        </authorList>
    </citation>
    <scope>NUCLEOTIDE SEQUENCE [LARGE SCALE GENOMIC DNA]</scope>
    <source>
        <tissue evidence="2">Leaf</tissue>
    </source>
</reference>
<evidence type="ECO:0000256" key="1">
    <source>
        <dbReference type="SAM" id="MobiDB-lite"/>
    </source>
</evidence>
<feature type="region of interest" description="Disordered" evidence="1">
    <location>
        <begin position="61"/>
        <end position="127"/>
    </location>
</feature>
<protein>
    <submittedName>
        <fullName evidence="2">Uncharacterized protein</fullName>
    </submittedName>
</protein>
<dbReference type="EMBL" id="JARKNE010000012">
    <property type="protein sequence ID" value="KAK5776779.1"/>
    <property type="molecule type" value="Genomic_DNA"/>
</dbReference>
<evidence type="ECO:0000313" key="2">
    <source>
        <dbReference type="EMBL" id="KAK5776779.1"/>
    </source>
</evidence>
<feature type="compositionally biased region" description="Acidic residues" evidence="1">
    <location>
        <begin position="114"/>
        <end position="127"/>
    </location>
</feature>
<sequence>MPMKVLSIKYRFCTSVDPVRYDSFDIKGSRSLEAMVVTSTSSGWQSTLDWGRYETSKRRDKVLPTTSNDEGTLFVADDGGSNDESNVDPPREPSPDGVEVGLFSEPEPLLTIFEDVEGGSNEEEEDP</sequence>
<gene>
    <name evidence="2" type="ORF">PVK06_044743</name>
</gene>
<keyword evidence="3" id="KW-1185">Reference proteome</keyword>
<comment type="caution">
    <text evidence="2">The sequence shown here is derived from an EMBL/GenBank/DDBJ whole genome shotgun (WGS) entry which is preliminary data.</text>
</comment>
<accession>A0ABR0MUK3</accession>
<evidence type="ECO:0000313" key="3">
    <source>
        <dbReference type="Proteomes" id="UP001358586"/>
    </source>
</evidence>
<name>A0ABR0MUK3_GOSAR</name>
<organism evidence="2 3">
    <name type="scientific">Gossypium arboreum</name>
    <name type="common">Tree cotton</name>
    <name type="synonym">Gossypium nanking</name>
    <dbReference type="NCBI Taxonomy" id="29729"/>
    <lineage>
        <taxon>Eukaryota</taxon>
        <taxon>Viridiplantae</taxon>
        <taxon>Streptophyta</taxon>
        <taxon>Embryophyta</taxon>
        <taxon>Tracheophyta</taxon>
        <taxon>Spermatophyta</taxon>
        <taxon>Magnoliopsida</taxon>
        <taxon>eudicotyledons</taxon>
        <taxon>Gunneridae</taxon>
        <taxon>Pentapetalae</taxon>
        <taxon>rosids</taxon>
        <taxon>malvids</taxon>
        <taxon>Malvales</taxon>
        <taxon>Malvaceae</taxon>
        <taxon>Malvoideae</taxon>
        <taxon>Gossypium</taxon>
    </lineage>
</organism>
<dbReference type="Proteomes" id="UP001358586">
    <property type="component" value="Chromosome 12"/>
</dbReference>
<proteinExistence type="predicted"/>